<evidence type="ECO:0000313" key="2">
    <source>
        <dbReference type="Proteomes" id="UP001212411"/>
    </source>
</evidence>
<keyword evidence="2" id="KW-1185">Reference proteome</keyword>
<proteinExistence type="predicted"/>
<dbReference type="Proteomes" id="UP001212411">
    <property type="component" value="Chromosome 1"/>
</dbReference>
<evidence type="ECO:0000313" key="1">
    <source>
        <dbReference type="EMBL" id="WBW70662.1"/>
    </source>
</evidence>
<accession>A0AAE9W878</accession>
<dbReference type="GeneID" id="80875884"/>
<protein>
    <submittedName>
        <fullName evidence="1">SMN complex subunit Gem6</fullName>
    </submittedName>
</protein>
<name>A0AAE9W878_9SCHI</name>
<gene>
    <name evidence="1" type="primary">gem6</name>
    <name evidence="1" type="ORF">SOMG_02403</name>
</gene>
<reference evidence="1 2" key="1">
    <citation type="journal article" date="2023" name="G3 (Bethesda)">
        <title>A high-quality reference genome for the fission yeast Schizosaccharomyces osmophilus.</title>
        <authorList>
            <person name="Jia G.S."/>
            <person name="Zhang W.C."/>
            <person name="Liang Y."/>
            <person name="Liu X.H."/>
            <person name="Rhind N."/>
            <person name="Pidoux A."/>
            <person name="Brysch-Herzberg M."/>
            <person name="Du L.L."/>
        </authorList>
    </citation>
    <scope>NUCLEOTIDE SEQUENCE [LARGE SCALE GENOMIC DNA]</scope>
    <source>
        <strain evidence="1 2">CBS 15793</strain>
    </source>
</reference>
<dbReference type="EMBL" id="CP115611">
    <property type="protein sequence ID" value="WBW70662.1"/>
    <property type="molecule type" value="Genomic_DNA"/>
</dbReference>
<dbReference type="RefSeq" id="XP_056034905.1">
    <property type="nucleotide sequence ID" value="XM_056181195.1"/>
</dbReference>
<organism evidence="1 2">
    <name type="scientific">Schizosaccharomyces osmophilus</name>
    <dbReference type="NCBI Taxonomy" id="2545709"/>
    <lineage>
        <taxon>Eukaryota</taxon>
        <taxon>Fungi</taxon>
        <taxon>Dikarya</taxon>
        <taxon>Ascomycota</taxon>
        <taxon>Taphrinomycotina</taxon>
        <taxon>Schizosaccharomycetes</taxon>
        <taxon>Schizosaccharomycetales</taxon>
        <taxon>Schizosaccharomycetaceae</taxon>
        <taxon>Schizosaccharomyces</taxon>
    </lineage>
</organism>
<dbReference type="KEGG" id="som:SOMG_02403"/>
<dbReference type="AlphaFoldDB" id="A0AAE9W878"/>
<sequence length="101" mass="11549">MDSYKTKPKLIEENRGRLFRVLFRNDQIPVEGFLWNIDPVSGTLFLLKDSSSSSSITSSHPEEAEHRVYSIMSDAVRSFEKDDSVQPLSSEALLEWDQLLS</sequence>